<dbReference type="AlphaFoldDB" id="A0A8J8NP19"/>
<dbReference type="EMBL" id="RRYP01009775">
    <property type="protein sequence ID" value="TNV78833.1"/>
    <property type="molecule type" value="Genomic_DNA"/>
</dbReference>
<proteinExistence type="predicted"/>
<evidence type="ECO:0000313" key="2">
    <source>
        <dbReference type="Proteomes" id="UP000785679"/>
    </source>
</evidence>
<keyword evidence="2" id="KW-1185">Reference proteome</keyword>
<dbReference type="Proteomes" id="UP000785679">
    <property type="component" value="Unassembled WGS sequence"/>
</dbReference>
<protein>
    <submittedName>
        <fullName evidence="1">Uncharacterized protein</fullName>
    </submittedName>
</protein>
<accession>A0A8J8NP19</accession>
<evidence type="ECO:0000313" key="1">
    <source>
        <dbReference type="EMBL" id="TNV78833.1"/>
    </source>
</evidence>
<comment type="caution">
    <text evidence="1">The sequence shown here is derived from an EMBL/GenBank/DDBJ whole genome shotgun (WGS) entry which is preliminary data.</text>
</comment>
<sequence length="79" mass="9324">MISYCSAANLVQLMKFTHSIFLSRPNRYQIWQKATTISPQLFQHLSRTNILRLIETHQKMLMWALNQTSQSYQHNSVKA</sequence>
<name>A0A8J8NP19_HALGN</name>
<organism evidence="1 2">
    <name type="scientific">Halteria grandinella</name>
    <dbReference type="NCBI Taxonomy" id="5974"/>
    <lineage>
        <taxon>Eukaryota</taxon>
        <taxon>Sar</taxon>
        <taxon>Alveolata</taxon>
        <taxon>Ciliophora</taxon>
        <taxon>Intramacronucleata</taxon>
        <taxon>Spirotrichea</taxon>
        <taxon>Stichotrichia</taxon>
        <taxon>Sporadotrichida</taxon>
        <taxon>Halteriidae</taxon>
        <taxon>Halteria</taxon>
    </lineage>
</organism>
<gene>
    <name evidence="1" type="ORF">FGO68_gene5667</name>
</gene>
<reference evidence="1" key="1">
    <citation type="submission" date="2019-06" db="EMBL/GenBank/DDBJ databases">
        <authorList>
            <person name="Zheng W."/>
        </authorList>
    </citation>
    <scope>NUCLEOTIDE SEQUENCE</scope>
    <source>
        <strain evidence="1">QDHG01</strain>
    </source>
</reference>